<evidence type="ECO:0000259" key="4">
    <source>
        <dbReference type="PROSITE" id="PS51118"/>
    </source>
</evidence>
<evidence type="ECO:0000313" key="6">
    <source>
        <dbReference type="Proteomes" id="UP000631418"/>
    </source>
</evidence>
<organism evidence="5 6">
    <name type="scientific">Clostridium beijerinckii</name>
    <name type="common">Clostridium MP</name>
    <dbReference type="NCBI Taxonomy" id="1520"/>
    <lineage>
        <taxon>Bacteria</taxon>
        <taxon>Bacillati</taxon>
        <taxon>Bacillota</taxon>
        <taxon>Clostridia</taxon>
        <taxon>Eubacteriales</taxon>
        <taxon>Clostridiaceae</taxon>
        <taxon>Clostridium</taxon>
    </lineage>
</organism>
<feature type="domain" description="HTH hxlR-type" evidence="4">
    <location>
        <begin position="36"/>
        <end position="135"/>
    </location>
</feature>
<dbReference type="InterPro" id="IPR036388">
    <property type="entry name" value="WH-like_DNA-bd_sf"/>
</dbReference>
<dbReference type="InterPro" id="IPR036390">
    <property type="entry name" value="WH_DNA-bd_sf"/>
</dbReference>
<proteinExistence type="predicted"/>
<keyword evidence="3" id="KW-0804">Transcription</keyword>
<keyword evidence="2" id="KW-0238">DNA-binding</keyword>
<evidence type="ECO:0000256" key="3">
    <source>
        <dbReference type="ARBA" id="ARBA00023163"/>
    </source>
</evidence>
<accession>A0AAE2V1K0</accession>
<dbReference type="Pfam" id="PF01638">
    <property type="entry name" value="HxlR"/>
    <property type="match status" value="1"/>
</dbReference>
<reference evidence="5" key="1">
    <citation type="submission" date="2020-11" db="EMBL/GenBank/DDBJ databases">
        <authorList>
            <person name="Thieme N."/>
            <person name="Liebl W."/>
            <person name="Zverlov V."/>
        </authorList>
    </citation>
    <scope>NUCLEOTIDE SEQUENCE</scope>
    <source>
        <strain evidence="5">NT08</strain>
    </source>
</reference>
<comment type="caution">
    <text evidence="5">The sequence shown here is derived from an EMBL/GenBank/DDBJ whole genome shotgun (WGS) entry which is preliminary data.</text>
</comment>
<dbReference type="Gene3D" id="1.10.10.10">
    <property type="entry name" value="Winged helix-like DNA-binding domain superfamily/Winged helix DNA-binding domain"/>
    <property type="match status" value="1"/>
</dbReference>
<dbReference type="OMA" id="ANKWALY"/>
<dbReference type="PANTHER" id="PTHR33204">
    <property type="entry name" value="TRANSCRIPTIONAL REGULATOR, MARR FAMILY"/>
    <property type="match status" value="1"/>
</dbReference>
<dbReference type="AlphaFoldDB" id="A0AAE2V1K0"/>
<evidence type="ECO:0000256" key="2">
    <source>
        <dbReference type="ARBA" id="ARBA00023125"/>
    </source>
</evidence>
<gene>
    <name evidence="5" type="ORF">IS491_13260</name>
</gene>
<evidence type="ECO:0000313" key="5">
    <source>
        <dbReference type="EMBL" id="MBF7809622.1"/>
    </source>
</evidence>
<keyword evidence="1" id="KW-0805">Transcription regulation</keyword>
<dbReference type="SUPFAM" id="SSF46785">
    <property type="entry name" value="Winged helix' DNA-binding domain"/>
    <property type="match status" value="1"/>
</dbReference>
<sequence length="138" mass="16373">MIRYYFSYLGGIDMASKQELEKYLNIVRESDFSEKCPIKDALEVIGGKWKLNILGQLLRKDVCRFNQLKRDVSGITNTMLANSLRELENDELIIRNQYNEMPVRVEYTLTDKGRNLLPLLYELTIWWEDYIKNKEISK</sequence>
<dbReference type="Proteomes" id="UP000631418">
    <property type="component" value="Unassembled WGS sequence"/>
</dbReference>
<dbReference type="PROSITE" id="PS51118">
    <property type="entry name" value="HTH_HXLR"/>
    <property type="match status" value="1"/>
</dbReference>
<dbReference type="GO" id="GO:0003677">
    <property type="term" value="F:DNA binding"/>
    <property type="evidence" value="ECO:0007669"/>
    <property type="project" value="UniProtKB-KW"/>
</dbReference>
<evidence type="ECO:0000256" key="1">
    <source>
        <dbReference type="ARBA" id="ARBA00023015"/>
    </source>
</evidence>
<dbReference type="InterPro" id="IPR002577">
    <property type="entry name" value="HTH_HxlR"/>
</dbReference>
<protein>
    <submittedName>
        <fullName evidence="5">Helix-turn-helix transcriptional regulator</fullName>
    </submittedName>
</protein>
<dbReference type="EMBL" id="JADOEF010000001">
    <property type="protein sequence ID" value="MBF7809622.1"/>
    <property type="molecule type" value="Genomic_DNA"/>
</dbReference>
<name>A0AAE2V1K0_CLOBE</name>